<gene>
    <name evidence="2" type="ORF">SCF082_LOCUS52600</name>
</gene>
<dbReference type="Proteomes" id="UP001642464">
    <property type="component" value="Unassembled WGS sequence"/>
</dbReference>
<feature type="compositionally biased region" description="Low complexity" evidence="1">
    <location>
        <begin position="464"/>
        <end position="483"/>
    </location>
</feature>
<organism evidence="2 3">
    <name type="scientific">Durusdinium trenchii</name>
    <dbReference type="NCBI Taxonomy" id="1381693"/>
    <lineage>
        <taxon>Eukaryota</taxon>
        <taxon>Sar</taxon>
        <taxon>Alveolata</taxon>
        <taxon>Dinophyceae</taxon>
        <taxon>Suessiales</taxon>
        <taxon>Symbiodiniaceae</taxon>
        <taxon>Durusdinium</taxon>
    </lineage>
</organism>
<reference evidence="2 3" key="1">
    <citation type="submission" date="2024-02" db="EMBL/GenBank/DDBJ databases">
        <authorList>
            <person name="Chen Y."/>
            <person name="Shah S."/>
            <person name="Dougan E. K."/>
            <person name="Thang M."/>
            <person name="Chan C."/>
        </authorList>
    </citation>
    <scope>NUCLEOTIDE SEQUENCE [LARGE SCALE GENOMIC DNA]</scope>
</reference>
<name>A0ABP0SM76_9DINO</name>
<protein>
    <submittedName>
        <fullName evidence="2">Uncharacterized protein</fullName>
    </submittedName>
</protein>
<evidence type="ECO:0000313" key="3">
    <source>
        <dbReference type="Proteomes" id="UP001642464"/>
    </source>
</evidence>
<dbReference type="EMBL" id="CAXAMM010044151">
    <property type="protein sequence ID" value="CAK9113477.1"/>
    <property type="molecule type" value="Genomic_DNA"/>
</dbReference>
<evidence type="ECO:0000256" key="1">
    <source>
        <dbReference type="SAM" id="MobiDB-lite"/>
    </source>
</evidence>
<proteinExistence type="predicted"/>
<feature type="region of interest" description="Disordered" evidence="1">
    <location>
        <begin position="462"/>
        <end position="483"/>
    </location>
</feature>
<sequence length="483" mass="51398">MHHGPKLLAAASYCSTPRSSRAGNALLQRELQRASSPLRVLRIVGENLHLLDARNVSLALEKLAAQPERHDSGRMHLPLRRRAAADVELEEVPSWASGQSEVSETFPKLLDCVADVVTLLESKELAKLCSSLSRLRVKEESLWSSVMAEVAQRLSREEFSELDISESFRAMAVAKAALSQSLPYEMADRMQVANWMSPHSSAVVTHAMVTAKHVPSADFLLAVHARCISSEATEDTLKLLASASTAWPEDGEKRHALVVALTEEVLRREPVPSTCRAVLWAVARSHTVLDAVDVDVRRLIHEASQGLPQAPSAELAALASAAATAAAAGRVGIDVAQQVVQVAVEEALPKDLGPQHLVAFLSACANTDCGPRSTTPPTADGVTQRLGQRLAKVVTALSEAQLVRATKAQLKITEAESLGQECHGATLCSQAAPTFGVSQLCLAHRVRSGGVATPEALRQIGAHPCSESRSLASPSSSTPSACG</sequence>
<evidence type="ECO:0000313" key="2">
    <source>
        <dbReference type="EMBL" id="CAK9113477.1"/>
    </source>
</evidence>
<keyword evidence="3" id="KW-1185">Reference proteome</keyword>
<comment type="caution">
    <text evidence="2">The sequence shown here is derived from an EMBL/GenBank/DDBJ whole genome shotgun (WGS) entry which is preliminary data.</text>
</comment>
<accession>A0ABP0SM76</accession>